<proteinExistence type="predicted"/>
<dbReference type="Proteomes" id="UP000286715">
    <property type="component" value="Unassembled WGS sequence"/>
</dbReference>
<gene>
    <name evidence="2" type="ORF">JCM31826_10120</name>
</gene>
<evidence type="ECO:0000313" key="3">
    <source>
        <dbReference type="Proteomes" id="UP000286715"/>
    </source>
</evidence>
<evidence type="ECO:0000313" key="2">
    <source>
        <dbReference type="EMBL" id="GCD77530.1"/>
    </source>
</evidence>
<comment type="caution">
    <text evidence="2">The sequence shown here is derived from an EMBL/GenBank/DDBJ whole genome shotgun (WGS) entry which is preliminary data.</text>
</comment>
<dbReference type="AlphaFoldDB" id="A0A401XKL6"/>
<keyword evidence="3" id="KW-1185">Reference proteome</keyword>
<sequence>MISKRLLQAVFFLFGCLAHGQGLATVKGFLHFAAGANLQTSLNDRLNNTNLFMAYNLELTQRGNAIPFATIGFGMRQFIDYNNSALRNILLVNPVGFGLRAKFSSMHFVQGFTVSPVLNDRLINEDNRTCILYRYCDPIPKIYFNLWAGLYVPVHKNWYVGAHFVYQPMEEYSSDYNRSNFVNIGLLYDVSWKRKK</sequence>
<evidence type="ECO:0008006" key="4">
    <source>
        <dbReference type="Google" id="ProtNLM"/>
    </source>
</evidence>
<dbReference type="PROSITE" id="PS51257">
    <property type="entry name" value="PROKAR_LIPOPROTEIN"/>
    <property type="match status" value="1"/>
</dbReference>
<dbReference type="RefSeq" id="WP_124397595.1">
    <property type="nucleotide sequence ID" value="NZ_BHZE01000008.1"/>
</dbReference>
<feature type="signal peptide" evidence="1">
    <location>
        <begin position="1"/>
        <end position="24"/>
    </location>
</feature>
<dbReference type="EMBL" id="BHZE01000008">
    <property type="protein sequence ID" value="GCD77530.1"/>
    <property type="molecule type" value="Genomic_DNA"/>
</dbReference>
<accession>A0A401XKL6</accession>
<feature type="chain" id="PRO_5019422615" description="Outer membrane protein beta-barrel domain-containing protein" evidence="1">
    <location>
        <begin position="25"/>
        <end position="196"/>
    </location>
</feature>
<protein>
    <recommendedName>
        <fullName evidence="4">Outer membrane protein beta-barrel domain-containing protein</fullName>
    </recommendedName>
</protein>
<evidence type="ECO:0000256" key="1">
    <source>
        <dbReference type="SAM" id="SignalP"/>
    </source>
</evidence>
<reference evidence="2 3" key="1">
    <citation type="submission" date="2018-11" db="EMBL/GenBank/DDBJ databases">
        <title>Schleiferia aggregans sp. nov., a moderately thermophilic heterotrophic bacterium isolated from microbial mats at a terrestrial hot spring.</title>
        <authorList>
            <person name="Iino T."/>
            <person name="Ohkuma M."/>
            <person name="Haruta S."/>
        </authorList>
    </citation>
    <scope>NUCLEOTIDE SEQUENCE [LARGE SCALE GENOMIC DNA]</scope>
    <source>
        <strain evidence="2 3">LA</strain>
    </source>
</reference>
<keyword evidence="1" id="KW-0732">Signal</keyword>
<organism evidence="2 3">
    <name type="scientific">Thermaurantimonas aggregans</name>
    <dbReference type="NCBI Taxonomy" id="2173829"/>
    <lineage>
        <taxon>Bacteria</taxon>
        <taxon>Pseudomonadati</taxon>
        <taxon>Bacteroidota</taxon>
        <taxon>Flavobacteriia</taxon>
        <taxon>Flavobacteriales</taxon>
        <taxon>Schleiferiaceae</taxon>
        <taxon>Thermaurantimonas</taxon>
    </lineage>
</organism>
<name>A0A401XKL6_9FLAO</name>